<keyword evidence="3" id="KW-1185">Reference proteome</keyword>
<evidence type="ECO:0008006" key="4">
    <source>
        <dbReference type="Google" id="ProtNLM"/>
    </source>
</evidence>
<keyword evidence="1" id="KW-0812">Transmembrane</keyword>
<feature type="transmembrane region" description="Helical" evidence="1">
    <location>
        <begin position="83"/>
        <end position="104"/>
    </location>
</feature>
<evidence type="ECO:0000313" key="2">
    <source>
        <dbReference type="EMBL" id="GAA3057741.1"/>
    </source>
</evidence>
<accession>A0ABP6LWB4</accession>
<dbReference type="Proteomes" id="UP001500236">
    <property type="component" value="Unassembled WGS sequence"/>
</dbReference>
<feature type="transmembrane region" description="Helical" evidence="1">
    <location>
        <begin position="144"/>
        <end position="164"/>
    </location>
</feature>
<dbReference type="InterPro" id="IPR036259">
    <property type="entry name" value="MFS_trans_sf"/>
</dbReference>
<gene>
    <name evidence="2" type="ORF">GCM10010529_09470</name>
</gene>
<evidence type="ECO:0000313" key="3">
    <source>
        <dbReference type="Proteomes" id="UP001500236"/>
    </source>
</evidence>
<keyword evidence="1" id="KW-0472">Membrane</keyword>
<evidence type="ECO:0000256" key="1">
    <source>
        <dbReference type="SAM" id="Phobius"/>
    </source>
</evidence>
<sequence>MQSLLFYTGATWMPAQLVESGGLSEATAGTALSIFHVIGIAGTLLVPSMLRISGDARIIGAGIGAGWFLFFAGLQTVPELGPLLMVLGGLVQGAGIGLSLTLIAMRPVDLTFGRQLSGMVQGVGYAISATGPVLVGVIHEATRSGWWGTGMLLLCSSVMAAAAWQAGRSTPLGPEPCPDA</sequence>
<comment type="caution">
    <text evidence="2">The sequence shown here is derived from an EMBL/GenBank/DDBJ whole genome shotgun (WGS) entry which is preliminary data.</text>
</comment>
<dbReference type="InterPro" id="IPR052524">
    <property type="entry name" value="MFS_Cyanate_Porter"/>
</dbReference>
<dbReference type="Gene3D" id="1.20.1250.20">
    <property type="entry name" value="MFS general substrate transporter like domains"/>
    <property type="match status" value="1"/>
</dbReference>
<dbReference type="EMBL" id="BAAAVT010000005">
    <property type="protein sequence ID" value="GAA3057741.1"/>
    <property type="molecule type" value="Genomic_DNA"/>
</dbReference>
<name>A0ABP6LWB4_9MICC</name>
<keyword evidence="1" id="KW-1133">Transmembrane helix</keyword>
<dbReference type="PANTHER" id="PTHR23523:SF2">
    <property type="entry name" value="2-NITROIMIDAZOLE TRANSPORTER"/>
    <property type="match status" value="1"/>
</dbReference>
<feature type="transmembrane region" description="Helical" evidence="1">
    <location>
        <begin position="58"/>
        <end position="77"/>
    </location>
</feature>
<feature type="transmembrane region" description="Helical" evidence="1">
    <location>
        <begin position="30"/>
        <end position="46"/>
    </location>
</feature>
<protein>
    <recommendedName>
        <fullName evidence="4">MFS transporter</fullName>
    </recommendedName>
</protein>
<dbReference type="RefSeq" id="WP_344684630.1">
    <property type="nucleotide sequence ID" value="NZ_BAAAVT010000005.1"/>
</dbReference>
<reference evidence="3" key="1">
    <citation type="journal article" date="2019" name="Int. J. Syst. Evol. Microbiol.">
        <title>The Global Catalogue of Microorganisms (GCM) 10K type strain sequencing project: providing services to taxonomists for standard genome sequencing and annotation.</title>
        <authorList>
            <consortium name="The Broad Institute Genomics Platform"/>
            <consortium name="The Broad Institute Genome Sequencing Center for Infectious Disease"/>
            <person name="Wu L."/>
            <person name="Ma J."/>
        </authorList>
    </citation>
    <scope>NUCLEOTIDE SEQUENCE [LARGE SCALE GENOMIC DNA]</scope>
    <source>
        <strain evidence="3">JCM 14309</strain>
    </source>
</reference>
<dbReference type="PANTHER" id="PTHR23523">
    <property type="match status" value="1"/>
</dbReference>
<feature type="transmembrane region" description="Helical" evidence="1">
    <location>
        <begin position="116"/>
        <end position="138"/>
    </location>
</feature>
<organism evidence="2 3">
    <name type="scientific">Nesterenkonia aethiopica</name>
    <dbReference type="NCBI Taxonomy" id="269144"/>
    <lineage>
        <taxon>Bacteria</taxon>
        <taxon>Bacillati</taxon>
        <taxon>Actinomycetota</taxon>
        <taxon>Actinomycetes</taxon>
        <taxon>Micrococcales</taxon>
        <taxon>Micrococcaceae</taxon>
        <taxon>Nesterenkonia</taxon>
    </lineage>
</organism>
<proteinExistence type="predicted"/>
<dbReference type="SUPFAM" id="SSF103473">
    <property type="entry name" value="MFS general substrate transporter"/>
    <property type="match status" value="1"/>
</dbReference>